<proteinExistence type="predicted"/>
<gene>
    <name evidence="2" type="ORF">C496_10376</name>
</gene>
<dbReference type="PATRIC" id="fig|1114856.3.peg.2160"/>
<organism evidence="2 3">
    <name type="scientific">Natronorubrum tibetense GA33</name>
    <dbReference type="NCBI Taxonomy" id="1114856"/>
    <lineage>
        <taxon>Archaea</taxon>
        <taxon>Methanobacteriati</taxon>
        <taxon>Methanobacteriota</taxon>
        <taxon>Stenosarchaea group</taxon>
        <taxon>Halobacteria</taxon>
        <taxon>Halobacteriales</taxon>
        <taxon>Natrialbaceae</taxon>
        <taxon>Natronorubrum</taxon>
    </lineage>
</organism>
<comment type="caution">
    <text evidence="2">The sequence shown here is derived from an EMBL/GenBank/DDBJ whole genome shotgun (WGS) entry which is preliminary data.</text>
</comment>
<evidence type="ECO:0000313" key="3">
    <source>
        <dbReference type="Proteomes" id="UP000011599"/>
    </source>
</evidence>
<keyword evidence="3" id="KW-1185">Reference proteome</keyword>
<keyword evidence="1" id="KW-0472">Membrane</keyword>
<dbReference type="EMBL" id="AOHW01000029">
    <property type="protein sequence ID" value="ELY41091.1"/>
    <property type="molecule type" value="Genomic_DNA"/>
</dbReference>
<name>L9VVQ2_9EURY</name>
<evidence type="ECO:0000256" key="1">
    <source>
        <dbReference type="SAM" id="Phobius"/>
    </source>
</evidence>
<keyword evidence="1" id="KW-0812">Transmembrane</keyword>
<dbReference type="STRING" id="1114856.GCA_000383975_02499"/>
<dbReference type="Proteomes" id="UP000011599">
    <property type="component" value="Unassembled WGS sequence"/>
</dbReference>
<evidence type="ECO:0000313" key="2">
    <source>
        <dbReference type="EMBL" id="ELY41091.1"/>
    </source>
</evidence>
<dbReference type="AlphaFoldDB" id="L9VVQ2"/>
<dbReference type="RefSeq" id="WP_006089908.1">
    <property type="nucleotide sequence ID" value="NZ_AOHW01000029.1"/>
</dbReference>
<protein>
    <submittedName>
        <fullName evidence="2">Uncharacterized protein</fullName>
    </submittedName>
</protein>
<keyword evidence="1" id="KW-1133">Transmembrane helix</keyword>
<sequence>MSSDDYRSFVDSLTARWSALERDWKSVVVGGVIVALIGALELQIPW</sequence>
<accession>L9VVQ2</accession>
<reference evidence="2 3" key="1">
    <citation type="journal article" date="2014" name="PLoS Genet.">
        <title>Phylogenetically driven sequencing of extremely halophilic archaea reveals strategies for static and dynamic osmo-response.</title>
        <authorList>
            <person name="Becker E.A."/>
            <person name="Seitzer P.M."/>
            <person name="Tritt A."/>
            <person name="Larsen D."/>
            <person name="Krusor M."/>
            <person name="Yao A.I."/>
            <person name="Wu D."/>
            <person name="Madern D."/>
            <person name="Eisen J.A."/>
            <person name="Darling A.E."/>
            <person name="Facciotti M.T."/>
        </authorList>
    </citation>
    <scope>NUCLEOTIDE SEQUENCE [LARGE SCALE GENOMIC DNA]</scope>
    <source>
        <strain evidence="2 3">GA33</strain>
    </source>
</reference>
<feature type="transmembrane region" description="Helical" evidence="1">
    <location>
        <begin position="26"/>
        <end position="44"/>
    </location>
</feature>